<protein>
    <submittedName>
        <fullName evidence="2">Uncharacterized protein</fullName>
    </submittedName>
</protein>
<sequence length="175" mass="19121">MQAIRLDHGTHITVYEGRDALPPYVDPIPAWLDGEDSYRPAAFRIDVLGATMGCIAVWPCGIEPRSAATDADAWTVEDLRGVLLACNRLHRCFGCGAEHEVLYPEDALWALGERHRHSSESGCPTCGAEFRTSRLGGLRINPYPPNVRVDPAGRECPDRGAGALRRPAEHASHQA</sequence>
<proteinExistence type="predicted"/>
<dbReference type="AlphaFoldDB" id="A0A919V510"/>
<dbReference type="EMBL" id="BOOU01000110">
    <property type="protein sequence ID" value="GII81763.1"/>
    <property type="molecule type" value="Genomic_DNA"/>
</dbReference>
<organism evidence="2 3">
    <name type="scientific">Sphaerisporangium rufum</name>
    <dbReference type="NCBI Taxonomy" id="1381558"/>
    <lineage>
        <taxon>Bacteria</taxon>
        <taxon>Bacillati</taxon>
        <taxon>Actinomycetota</taxon>
        <taxon>Actinomycetes</taxon>
        <taxon>Streptosporangiales</taxon>
        <taxon>Streptosporangiaceae</taxon>
        <taxon>Sphaerisporangium</taxon>
    </lineage>
</organism>
<evidence type="ECO:0000313" key="2">
    <source>
        <dbReference type="EMBL" id="GII81763.1"/>
    </source>
</evidence>
<keyword evidence="3" id="KW-1185">Reference proteome</keyword>
<gene>
    <name evidence="2" type="ORF">Sru01_67450</name>
</gene>
<feature type="compositionally biased region" description="Basic and acidic residues" evidence="1">
    <location>
        <begin position="166"/>
        <end position="175"/>
    </location>
</feature>
<name>A0A919V510_9ACTN</name>
<evidence type="ECO:0000313" key="3">
    <source>
        <dbReference type="Proteomes" id="UP000655287"/>
    </source>
</evidence>
<comment type="caution">
    <text evidence="2">The sequence shown here is derived from an EMBL/GenBank/DDBJ whole genome shotgun (WGS) entry which is preliminary data.</text>
</comment>
<accession>A0A919V510</accession>
<evidence type="ECO:0000256" key="1">
    <source>
        <dbReference type="SAM" id="MobiDB-lite"/>
    </source>
</evidence>
<dbReference type="Proteomes" id="UP000655287">
    <property type="component" value="Unassembled WGS sequence"/>
</dbReference>
<reference evidence="2" key="1">
    <citation type="submission" date="2021-01" db="EMBL/GenBank/DDBJ databases">
        <title>Whole genome shotgun sequence of Sphaerisporangium rufum NBRC 109079.</title>
        <authorList>
            <person name="Komaki H."/>
            <person name="Tamura T."/>
        </authorList>
    </citation>
    <scope>NUCLEOTIDE SEQUENCE</scope>
    <source>
        <strain evidence="2">NBRC 109079</strain>
    </source>
</reference>
<feature type="region of interest" description="Disordered" evidence="1">
    <location>
        <begin position="149"/>
        <end position="175"/>
    </location>
</feature>